<name>A0A0J7Y9E5_9SPHN</name>
<keyword evidence="1" id="KW-0812">Transmembrane</keyword>
<proteinExistence type="predicted"/>
<dbReference type="EMBL" id="JACU01000001">
    <property type="protein sequence ID" value="KMS60237.1"/>
    <property type="molecule type" value="Genomic_DNA"/>
</dbReference>
<dbReference type="PIRSF" id="PIRSF029033">
    <property type="entry name" value="UCP029033"/>
    <property type="match status" value="1"/>
</dbReference>
<evidence type="ECO:0000313" key="3">
    <source>
        <dbReference type="Proteomes" id="UP000052268"/>
    </source>
</evidence>
<keyword evidence="1" id="KW-1133">Transmembrane helix</keyword>
<dbReference type="PANTHER" id="PTHR34387">
    <property type="entry name" value="SLR1258 PROTEIN"/>
    <property type="match status" value="1"/>
</dbReference>
<dbReference type="AlphaFoldDB" id="A0A0J7Y9E5"/>
<evidence type="ECO:0000313" key="2">
    <source>
        <dbReference type="EMBL" id="KMS60237.1"/>
    </source>
</evidence>
<dbReference type="PATRIC" id="fig|1114963.3.peg.139"/>
<dbReference type="InterPro" id="IPR016907">
    <property type="entry name" value="UCP029033"/>
</dbReference>
<protein>
    <recommendedName>
        <fullName evidence="4">Periplasmic protein</fullName>
    </recommendedName>
</protein>
<gene>
    <name evidence="2" type="ORF">V474_00710</name>
</gene>
<dbReference type="Gene3D" id="3.30.70.2970">
    <property type="entry name" value="Protein of unknown function (DUF541), domain 2"/>
    <property type="match status" value="1"/>
</dbReference>
<dbReference type="GO" id="GO:0006974">
    <property type="term" value="P:DNA damage response"/>
    <property type="evidence" value="ECO:0007669"/>
    <property type="project" value="TreeGrafter"/>
</dbReference>
<evidence type="ECO:0000256" key="1">
    <source>
        <dbReference type="SAM" id="Phobius"/>
    </source>
</evidence>
<sequence length="252" mass="26702">MSEDSSGETASKGAGGMNSVTTRWLASSAILAVGLVIGGFALGDGIKRAQRADRAVTVKGLAEREVTADLATWTISYSASAADLATAQSSVDRDTAQIRAFFSELGFPADALQPTGVNVTRATDNNGIVSFTVRQRVSLRTTDIKRAQNAVRRQFDLVKRGVILEEGSGMAYTFTRLNDIKPEMVAAATNDARAAAEQFAKDSGSQVGAIKNAAQGYFSVEARDGDSGGGWGQSDTPYKKVRVVTTIDFYLK</sequence>
<feature type="transmembrane region" description="Helical" evidence="1">
    <location>
        <begin position="24"/>
        <end position="42"/>
    </location>
</feature>
<keyword evidence="3" id="KW-1185">Reference proteome</keyword>
<accession>A0A0J7Y9E5</accession>
<keyword evidence="1" id="KW-0472">Membrane</keyword>
<dbReference type="PANTHER" id="PTHR34387:SF2">
    <property type="entry name" value="SLR1258 PROTEIN"/>
    <property type="match status" value="1"/>
</dbReference>
<reference evidence="2 3" key="1">
    <citation type="journal article" date="2015" name="G3 (Bethesda)">
        <title>Insights into Ongoing Evolution of the Hexachlorocyclohexane Catabolic Pathway from Comparative Genomics of Ten Sphingomonadaceae Strains.</title>
        <authorList>
            <person name="Pearce S.L."/>
            <person name="Oakeshott J.G."/>
            <person name="Pandey G."/>
        </authorList>
    </citation>
    <scope>NUCLEOTIDE SEQUENCE [LARGE SCALE GENOMIC DNA]</scope>
    <source>
        <strain evidence="2 3">LL02</strain>
    </source>
</reference>
<evidence type="ECO:0008006" key="4">
    <source>
        <dbReference type="Google" id="ProtNLM"/>
    </source>
</evidence>
<organism evidence="2 3">
    <name type="scientific">Novosphingobium barchaimii LL02</name>
    <dbReference type="NCBI Taxonomy" id="1114963"/>
    <lineage>
        <taxon>Bacteria</taxon>
        <taxon>Pseudomonadati</taxon>
        <taxon>Pseudomonadota</taxon>
        <taxon>Alphaproteobacteria</taxon>
        <taxon>Sphingomonadales</taxon>
        <taxon>Sphingomonadaceae</taxon>
        <taxon>Novosphingobium</taxon>
    </lineage>
</organism>
<comment type="caution">
    <text evidence="2">The sequence shown here is derived from an EMBL/GenBank/DDBJ whole genome shotgun (WGS) entry which is preliminary data.</text>
</comment>
<dbReference type="InterPro" id="IPR007497">
    <property type="entry name" value="SIMPL/DUF541"/>
</dbReference>
<dbReference type="Proteomes" id="UP000052268">
    <property type="component" value="Unassembled WGS sequence"/>
</dbReference>
<dbReference type="InterPro" id="IPR052022">
    <property type="entry name" value="26kDa_periplasmic_antigen"/>
</dbReference>
<dbReference type="Pfam" id="PF04402">
    <property type="entry name" value="SIMPL"/>
    <property type="match status" value="1"/>
</dbReference>